<proteinExistence type="predicted"/>
<gene>
    <name evidence="1" type="ORF">GCM10009627_07010</name>
</gene>
<dbReference type="EMBL" id="BAAAJX010000003">
    <property type="protein sequence ID" value="GAA1492355.1"/>
    <property type="molecule type" value="Genomic_DNA"/>
</dbReference>
<evidence type="ECO:0000313" key="2">
    <source>
        <dbReference type="Proteomes" id="UP001501742"/>
    </source>
</evidence>
<dbReference type="Proteomes" id="UP001501742">
    <property type="component" value="Unassembled WGS sequence"/>
</dbReference>
<reference evidence="2" key="1">
    <citation type="journal article" date="2019" name="Int. J. Syst. Evol. Microbiol.">
        <title>The Global Catalogue of Microorganisms (GCM) 10K type strain sequencing project: providing services to taxonomists for standard genome sequencing and annotation.</title>
        <authorList>
            <consortium name="The Broad Institute Genomics Platform"/>
            <consortium name="The Broad Institute Genome Sequencing Center for Infectious Disease"/>
            <person name="Wu L."/>
            <person name="Ma J."/>
        </authorList>
    </citation>
    <scope>NUCLEOTIDE SEQUENCE [LARGE SCALE GENOMIC DNA]</scope>
    <source>
        <strain evidence="2">JCM 12140</strain>
    </source>
</reference>
<dbReference type="Gene3D" id="3.40.50.1820">
    <property type="entry name" value="alpha/beta hydrolase"/>
    <property type="match status" value="1"/>
</dbReference>
<dbReference type="PANTHER" id="PTHR42103">
    <property type="entry name" value="ALPHA/BETA-HYDROLASES SUPERFAMILY PROTEIN"/>
    <property type="match status" value="1"/>
</dbReference>
<organism evidence="1 2">
    <name type="scientific">Curtobacterium herbarum</name>
    <dbReference type="NCBI Taxonomy" id="150122"/>
    <lineage>
        <taxon>Bacteria</taxon>
        <taxon>Bacillati</taxon>
        <taxon>Actinomycetota</taxon>
        <taxon>Actinomycetes</taxon>
        <taxon>Micrococcales</taxon>
        <taxon>Microbacteriaceae</taxon>
        <taxon>Curtobacterium</taxon>
    </lineage>
</organism>
<keyword evidence="2" id="KW-1185">Reference proteome</keyword>
<accession>A0ABP4K3B0</accession>
<dbReference type="RefSeq" id="WP_204607604.1">
    <property type="nucleotide sequence ID" value="NZ_BAAAJX010000003.1"/>
</dbReference>
<protein>
    <recommendedName>
        <fullName evidence="3">Alpha/beta hydrolase</fullName>
    </recommendedName>
</protein>
<evidence type="ECO:0000313" key="1">
    <source>
        <dbReference type="EMBL" id="GAA1492355.1"/>
    </source>
</evidence>
<dbReference type="PANTHER" id="PTHR42103:SF2">
    <property type="entry name" value="AB HYDROLASE-1 DOMAIN-CONTAINING PROTEIN"/>
    <property type="match status" value="1"/>
</dbReference>
<sequence length="256" mass="27478">MTPGPTDAADPVEIRSGTVLPARRTDIELVTDDHLTLVGELAEPLDRPARGTVIALHPLPTAQGFMDSHVLKKAAARLPALADIAVLRFNFRSVTSPRGTSEGVFGGGVSEGFDLRAAVQDVVDRSLPTPWLVGWSFGTEVVLKHALEHVEAGHVAGVVLLSPPLHRTSDEELARWAAVDVPVVALVPEHDDFLQPEEAARRFAIAPTVRVVPVDGAKHLWVGERYVRIVLDAIADLVVPGSAPLPTHWPAADQRP</sequence>
<comment type="caution">
    <text evidence="1">The sequence shown here is derived from an EMBL/GenBank/DDBJ whole genome shotgun (WGS) entry which is preliminary data.</text>
</comment>
<evidence type="ECO:0008006" key="3">
    <source>
        <dbReference type="Google" id="ProtNLM"/>
    </source>
</evidence>
<dbReference type="InterPro" id="IPR029058">
    <property type="entry name" value="AB_hydrolase_fold"/>
</dbReference>
<name>A0ABP4K3B0_9MICO</name>
<dbReference type="SUPFAM" id="SSF53474">
    <property type="entry name" value="alpha/beta-Hydrolases"/>
    <property type="match status" value="1"/>
</dbReference>